<accession>A0A1L3ZS23</accession>
<evidence type="ECO:0000313" key="2">
    <source>
        <dbReference type="Proteomes" id="UP000182063"/>
    </source>
</evidence>
<dbReference type="Pfam" id="PF02585">
    <property type="entry name" value="PIG-L"/>
    <property type="match status" value="1"/>
</dbReference>
<name>A0A1L3ZS23_9SPHN</name>
<dbReference type="PANTHER" id="PTHR12993">
    <property type="entry name" value="N-ACETYLGLUCOSAMINYL-PHOSPHATIDYLINOSITOL DE-N-ACETYLASE-RELATED"/>
    <property type="match status" value="1"/>
</dbReference>
<dbReference type="EMBL" id="CP018221">
    <property type="protein sequence ID" value="API58419.1"/>
    <property type="molecule type" value="Genomic_DNA"/>
</dbReference>
<dbReference type="OrthoDB" id="9790023at2"/>
<dbReference type="STRING" id="1921510.BSL82_03140"/>
<gene>
    <name evidence="1" type="ORF">BSL82_03140</name>
</gene>
<dbReference type="GO" id="GO:0016811">
    <property type="term" value="F:hydrolase activity, acting on carbon-nitrogen (but not peptide) bonds, in linear amides"/>
    <property type="evidence" value="ECO:0007669"/>
    <property type="project" value="TreeGrafter"/>
</dbReference>
<keyword evidence="2" id="KW-1185">Reference proteome</keyword>
<reference evidence="2" key="1">
    <citation type="submission" date="2016-11" db="EMBL/GenBank/DDBJ databases">
        <title>Complete Genome Sequence of alachlor-degrading Sphingomonas sp. strain JJ-A5.</title>
        <authorList>
            <person name="Lee H."/>
            <person name="Ka J.-O."/>
        </authorList>
    </citation>
    <scope>NUCLEOTIDE SEQUENCE [LARGE SCALE GENOMIC DNA]</scope>
    <source>
        <strain evidence="2">JJ-A5</strain>
    </source>
</reference>
<proteinExistence type="predicted"/>
<dbReference type="InterPro" id="IPR003737">
    <property type="entry name" value="GlcNAc_PI_deacetylase-related"/>
</dbReference>
<dbReference type="RefSeq" id="WP_072595992.1">
    <property type="nucleotide sequence ID" value="NZ_CP018221.1"/>
</dbReference>
<dbReference type="AlphaFoldDB" id="A0A1L3ZS23"/>
<organism evidence="1 2">
    <name type="scientific">Tardibacter chloracetimidivorans</name>
    <dbReference type="NCBI Taxonomy" id="1921510"/>
    <lineage>
        <taxon>Bacteria</taxon>
        <taxon>Pseudomonadati</taxon>
        <taxon>Pseudomonadota</taxon>
        <taxon>Alphaproteobacteria</taxon>
        <taxon>Sphingomonadales</taxon>
        <taxon>Sphingomonadaceae</taxon>
        <taxon>Tardibacter</taxon>
    </lineage>
</organism>
<evidence type="ECO:0000313" key="1">
    <source>
        <dbReference type="EMBL" id="API58419.1"/>
    </source>
</evidence>
<dbReference type="PANTHER" id="PTHR12993:SF11">
    <property type="entry name" value="N-ACETYLGLUCOSAMINYL-PHOSPHATIDYLINOSITOL DE-N-ACETYLASE"/>
    <property type="match status" value="1"/>
</dbReference>
<sequence>MSALENVRRALVIAPHPDDEILGCGGTIARLCAAGVEVHVAIVTRGKPPRFDAAHVRRVEEEARAAHDFLGVTRSHFLDFPAAGLDQVSHAEINGGIAKLVQEIDPDTLFLPFIGDVHVDHQLIFTSGMVAARPRASHYPRRVYAYETLSETNWYAPGVTPAFQPNMFVDISGFLPQKLEAFGLYRSQVQAFPNERSVEALRALAMLRGSTVHREAAEAFVLLRELA</sequence>
<dbReference type="Gene3D" id="3.40.50.10320">
    <property type="entry name" value="LmbE-like"/>
    <property type="match status" value="1"/>
</dbReference>
<protein>
    <submittedName>
        <fullName evidence="1">PIG-L domain-containing protein</fullName>
    </submittedName>
</protein>
<dbReference type="Proteomes" id="UP000182063">
    <property type="component" value="Chromosome"/>
</dbReference>
<dbReference type="KEGG" id="sphj:BSL82_03140"/>
<dbReference type="SUPFAM" id="SSF102588">
    <property type="entry name" value="LmbE-like"/>
    <property type="match status" value="1"/>
</dbReference>
<dbReference type="InterPro" id="IPR024078">
    <property type="entry name" value="LmbE-like_dom_sf"/>
</dbReference>